<keyword evidence="3" id="KW-1185">Reference proteome</keyword>
<sequence length="82" mass="9004">MPLFEYQCNACHAEFERLVRGEMVPTCPTCGSADLTKIVSRLAPAGKIEAIRMAHRRVAHAQGAFSNYSPSEQARLLKGKSV</sequence>
<dbReference type="SMART" id="SM00834">
    <property type="entry name" value="CxxC_CXXC_SSSS"/>
    <property type="match status" value="1"/>
</dbReference>
<dbReference type="Pfam" id="PF09723">
    <property type="entry name" value="Zn_ribbon_8"/>
    <property type="match status" value="1"/>
</dbReference>
<dbReference type="Proteomes" id="UP000199729">
    <property type="component" value="Chromosome"/>
</dbReference>
<reference evidence="2 3" key="1">
    <citation type="submission" date="2017-07" db="EMBL/GenBank/DDBJ databases">
        <title>Complete Genome Sequence of the cosmetic ferment Vitreoscilla filiformis (ATCC15551).</title>
        <authorList>
            <person name="Contreras S."/>
            <person name="Sagory-Zalkind P."/>
            <person name="Blanquart H."/>
            <person name="Iltis A."/>
            <person name="Morand S.C."/>
        </authorList>
    </citation>
    <scope>NUCLEOTIDE SEQUENCE [LARGE SCALE GENOMIC DNA]</scope>
    <source>
        <strain evidence="2 3">ATCC 15551</strain>
    </source>
</reference>
<dbReference type="EMBL" id="CP022423">
    <property type="protein sequence ID" value="ASM77449.1"/>
    <property type="molecule type" value="Genomic_DNA"/>
</dbReference>
<dbReference type="InterPro" id="IPR036283">
    <property type="entry name" value="NOB1_Zf-like_sf"/>
</dbReference>
<dbReference type="RefSeq" id="WP_089416549.1">
    <property type="nucleotide sequence ID" value="NZ_CP022423.1"/>
</dbReference>
<gene>
    <name evidence="2" type="ORF">VITFI_CDS1671</name>
</gene>
<feature type="domain" description="Putative regulatory protein FmdB zinc ribbon" evidence="1">
    <location>
        <begin position="1"/>
        <end position="40"/>
    </location>
</feature>
<organism evidence="2 3">
    <name type="scientific">Vitreoscilla filiformis</name>
    <dbReference type="NCBI Taxonomy" id="63"/>
    <lineage>
        <taxon>Bacteria</taxon>
        <taxon>Pseudomonadati</taxon>
        <taxon>Pseudomonadota</taxon>
        <taxon>Betaproteobacteria</taxon>
        <taxon>Neisseriales</taxon>
        <taxon>Neisseriaceae</taxon>
        <taxon>Vitreoscilla</taxon>
    </lineage>
</organism>
<dbReference type="SUPFAM" id="SSF144206">
    <property type="entry name" value="NOB1 zinc finger-like"/>
    <property type="match status" value="1"/>
</dbReference>
<dbReference type="AlphaFoldDB" id="A0A221KES0"/>
<accession>A0A221KES0</accession>
<evidence type="ECO:0000259" key="1">
    <source>
        <dbReference type="SMART" id="SM00834"/>
    </source>
</evidence>
<protein>
    <submittedName>
        <fullName evidence="2">FmdB family transcriptional regulator</fullName>
    </submittedName>
</protein>
<evidence type="ECO:0000313" key="2">
    <source>
        <dbReference type="EMBL" id="ASM77449.1"/>
    </source>
</evidence>
<name>A0A221KES0_VITFI</name>
<dbReference type="InterPro" id="IPR013429">
    <property type="entry name" value="Regulatory_FmdB_Zinc_ribbon"/>
</dbReference>
<dbReference type="NCBIfam" id="TIGR02605">
    <property type="entry name" value="CxxC_CxxC_SSSS"/>
    <property type="match status" value="1"/>
</dbReference>
<evidence type="ECO:0000313" key="3">
    <source>
        <dbReference type="Proteomes" id="UP000199729"/>
    </source>
</evidence>
<dbReference type="OrthoDB" id="9813321at2"/>
<proteinExistence type="predicted"/>
<dbReference type="KEGG" id="vff:VITFI_CDS1671"/>